<dbReference type="PANTHER" id="PTHR40621:SF6">
    <property type="entry name" value="AP-1-LIKE TRANSCRIPTION FACTOR YAP1-RELATED"/>
    <property type="match status" value="1"/>
</dbReference>
<dbReference type="Proteomes" id="UP000886653">
    <property type="component" value="Unassembled WGS sequence"/>
</dbReference>
<evidence type="ECO:0000313" key="6">
    <source>
        <dbReference type="EMBL" id="KAG0142703.1"/>
    </source>
</evidence>
<feature type="compositionally biased region" description="Basic and acidic residues" evidence="4">
    <location>
        <begin position="73"/>
        <end position="88"/>
    </location>
</feature>
<gene>
    <name evidence="6" type="ORF">CROQUDRAFT_724959</name>
</gene>
<dbReference type="InterPro" id="IPR004827">
    <property type="entry name" value="bZIP"/>
</dbReference>
<dbReference type="EMBL" id="MU167340">
    <property type="protein sequence ID" value="KAG0142703.1"/>
    <property type="molecule type" value="Genomic_DNA"/>
</dbReference>
<comment type="subcellular location">
    <subcellularLocation>
        <location evidence="2">Cytoplasm</location>
    </subcellularLocation>
    <subcellularLocation>
        <location evidence="1">Nucleus</location>
    </subcellularLocation>
</comment>
<organism evidence="6 7">
    <name type="scientific">Cronartium quercuum f. sp. fusiforme G11</name>
    <dbReference type="NCBI Taxonomy" id="708437"/>
    <lineage>
        <taxon>Eukaryota</taxon>
        <taxon>Fungi</taxon>
        <taxon>Dikarya</taxon>
        <taxon>Basidiomycota</taxon>
        <taxon>Pucciniomycotina</taxon>
        <taxon>Pucciniomycetes</taxon>
        <taxon>Pucciniales</taxon>
        <taxon>Coleosporiaceae</taxon>
        <taxon>Cronartium</taxon>
    </lineage>
</organism>
<keyword evidence="7" id="KW-1185">Reference proteome</keyword>
<evidence type="ECO:0000259" key="5">
    <source>
        <dbReference type="PROSITE" id="PS50217"/>
    </source>
</evidence>
<evidence type="ECO:0000256" key="4">
    <source>
        <dbReference type="SAM" id="MobiDB-lite"/>
    </source>
</evidence>
<proteinExistence type="predicted"/>
<name>A0A9P6T9M8_9BASI</name>
<evidence type="ECO:0000256" key="1">
    <source>
        <dbReference type="ARBA" id="ARBA00004123"/>
    </source>
</evidence>
<keyword evidence="3" id="KW-0539">Nucleus</keyword>
<dbReference type="CDD" id="cd14688">
    <property type="entry name" value="bZIP_YAP"/>
    <property type="match status" value="1"/>
</dbReference>
<dbReference type="InterPro" id="IPR023167">
    <property type="entry name" value="Yap1_redox_dom_sf"/>
</dbReference>
<dbReference type="SUPFAM" id="SSF111430">
    <property type="entry name" value="YAP1 redox domain"/>
    <property type="match status" value="1"/>
</dbReference>
<sequence length="431" mass="48535">MDPSLSNSNLNLNHSHTFTYLTTTTTTKDLSVPHQLTTTELLKQQIIKSSKSKKRKYHHQQQQTNTDSGHSSNNEHENNKKSTSEKRKAQNRTAQKNFRERKEKLSKENEENLLIRTEENKQLRNLIERLEAENAFLRQHVPVSVLVQLSVILPSSKPITTSIGSVITHSPDQEEHTRAATALSSLASATPTTVFDPALQDSSPTRSDLLVTTHQSISSIKIQIDPLQSEQTTQMNKEHHPSLSRISDISNTRSNSPSLQTETPFTMPAHWASFWNTHFPTQNHHQYTDQERQEAKIENETGGGAMPGLRGKDPDEKVEAMNISKDLAQPKPQPTFKWTRPPDVSKGEDLGNMLQGIQAWSMIMSHPRFHECDQEELARALQSLAKCANGNPVISKDDVMVVWNSMTDRANANFDEIKMSKGDKGQIDQGD</sequence>
<dbReference type="InterPro" id="IPR050936">
    <property type="entry name" value="AP-1-like"/>
</dbReference>
<dbReference type="GO" id="GO:0001228">
    <property type="term" value="F:DNA-binding transcription activator activity, RNA polymerase II-specific"/>
    <property type="evidence" value="ECO:0007669"/>
    <property type="project" value="TreeGrafter"/>
</dbReference>
<feature type="domain" description="BZIP" evidence="5">
    <location>
        <begin position="81"/>
        <end position="139"/>
    </location>
</feature>
<dbReference type="OrthoDB" id="2507406at2759"/>
<dbReference type="PROSITE" id="PS50217">
    <property type="entry name" value="BZIP"/>
    <property type="match status" value="1"/>
</dbReference>
<dbReference type="GO" id="GO:0005737">
    <property type="term" value="C:cytoplasm"/>
    <property type="evidence" value="ECO:0007669"/>
    <property type="project" value="UniProtKB-SubCell"/>
</dbReference>
<feature type="compositionally biased region" description="Polar residues" evidence="4">
    <location>
        <begin position="244"/>
        <end position="260"/>
    </location>
</feature>
<dbReference type="Gene3D" id="1.10.238.100">
    <property type="entry name" value="YAP1 redox domain. Chain B"/>
    <property type="match status" value="1"/>
</dbReference>
<reference evidence="6" key="1">
    <citation type="submission" date="2013-11" db="EMBL/GenBank/DDBJ databases">
        <title>Genome sequence of the fusiform rust pathogen reveals effectors for host alternation and coevolution with pine.</title>
        <authorList>
            <consortium name="DOE Joint Genome Institute"/>
            <person name="Smith K."/>
            <person name="Pendleton A."/>
            <person name="Kubisiak T."/>
            <person name="Anderson C."/>
            <person name="Salamov A."/>
            <person name="Aerts A."/>
            <person name="Riley R."/>
            <person name="Clum A."/>
            <person name="Lindquist E."/>
            <person name="Ence D."/>
            <person name="Campbell M."/>
            <person name="Kronenberg Z."/>
            <person name="Feau N."/>
            <person name="Dhillon B."/>
            <person name="Hamelin R."/>
            <person name="Burleigh J."/>
            <person name="Smith J."/>
            <person name="Yandell M."/>
            <person name="Nelson C."/>
            <person name="Grigoriev I."/>
            <person name="Davis J."/>
        </authorList>
    </citation>
    <scope>NUCLEOTIDE SEQUENCE</scope>
    <source>
        <strain evidence="6">G11</strain>
    </source>
</reference>
<dbReference type="AlphaFoldDB" id="A0A9P6T9M8"/>
<dbReference type="GO" id="GO:0090575">
    <property type="term" value="C:RNA polymerase II transcription regulator complex"/>
    <property type="evidence" value="ECO:0007669"/>
    <property type="project" value="TreeGrafter"/>
</dbReference>
<accession>A0A9P6T9M8</accession>
<dbReference type="Gene3D" id="1.20.5.170">
    <property type="match status" value="1"/>
</dbReference>
<evidence type="ECO:0000256" key="3">
    <source>
        <dbReference type="ARBA" id="ARBA00023242"/>
    </source>
</evidence>
<feature type="compositionally biased region" description="Basic residues" evidence="4">
    <location>
        <begin position="50"/>
        <end position="59"/>
    </location>
</feature>
<dbReference type="SUPFAM" id="SSF57959">
    <property type="entry name" value="Leucine zipper domain"/>
    <property type="match status" value="1"/>
</dbReference>
<evidence type="ECO:0000256" key="2">
    <source>
        <dbReference type="ARBA" id="ARBA00004496"/>
    </source>
</evidence>
<dbReference type="PANTHER" id="PTHR40621">
    <property type="entry name" value="TRANSCRIPTION FACTOR KAPC-RELATED"/>
    <property type="match status" value="1"/>
</dbReference>
<dbReference type="GO" id="GO:0000976">
    <property type="term" value="F:transcription cis-regulatory region binding"/>
    <property type="evidence" value="ECO:0007669"/>
    <property type="project" value="InterPro"/>
</dbReference>
<feature type="region of interest" description="Disordered" evidence="4">
    <location>
        <begin position="48"/>
        <end position="108"/>
    </location>
</feature>
<feature type="region of interest" description="Disordered" evidence="4">
    <location>
        <begin position="228"/>
        <end position="260"/>
    </location>
</feature>
<feature type="compositionally biased region" description="Basic and acidic residues" evidence="4">
    <location>
        <begin position="97"/>
        <end position="108"/>
    </location>
</feature>
<evidence type="ECO:0000313" key="7">
    <source>
        <dbReference type="Proteomes" id="UP000886653"/>
    </source>
</evidence>
<protein>
    <recommendedName>
        <fullName evidence="5">BZIP domain-containing protein</fullName>
    </recommendedName>
</protein>
<dbReference type="PROSITE" id="PS00036">
    <property type="entry name" value="BZIP_BASIC"/>
    <property type="match status" value="1"/>
</dbReference>
<dbReference type="InterPro" id="IPR046347">
    <property type="entry name" value="bZIP_sf"/>
</dbReference>
<comment type="caution">
    <text evidence="6">The sequence shown here is derived from an EMBL/GenBank/DDBJ whole genome shotgun (WGS) entry which is preliminary data.</text>
</comment>